<dbReference type="GO" id="GO:0004523">
    <property type="term" value="F:RNA-DNA hybrid ribonuclease activity"/>
    <property type="evidence" value="ECO:0007669"/>
    <property type="project" value="InterPro"/>
</dbReference>
<protein>
    <recommendedName>
        <fullName evidence="1">RNase H type-1 domain-containing protein</fullName>
    </recommendedName>
</protein>
<dbReference type="CDD" id="cd06222">
    <property type="entry name" value="RNase_H_like"/>
    <property type="match status" value="1"/>
</dbReference>
<evidence type="ECO:0000313" key="3">
    <source>
        <dbReference type="Proteomes" id="UP001154282"/>
    </source>
</evidence>
<dbReference type="InterPro" id="IPR053151">
    <property type="entry name" value="RNase_H-like"/>
</dbReference>
<dbReference type="Gene3D" id="3.30.420.10">
    <property type="entry name" value="Ribonuclease H-like superfamily/Ribonuclease H"/>
    <property type="match status" value="1"/>
</dbReference>
<dbReference type="EMBL" id="CAMGYJ010000003">
    <property type="protein sequence ID" value="CAI0393542.1"/>
    <property type="molecule type" value="Genomic_DNA"/>
</dbReference>
<dbReference type="GO" id="GO:0003676">
    <property type="term" value="F:nucleic acid binding"/>
    <property type="evidence" value="ECO:0007669"/>
    <property type="project" value="InterPro"/>
</dbReference>
<evidence type="ECO:0000313" key="2">
    <source>
        <dbReference type="EMBL" id="CAI0393542.1"/>
    </source>
</evidence>
<organism evidence="2 3">
    <name type="scientific">Linum tenue</name>
    <dbReference type="NCBI Taxonomy" id="586396"/>
    <lineage>
        <taxon>Eukaryota</taxon>
        <taxon>Viridiplantae</taxon>
        <taxon>Streptophyta</taxon>
        <taxon>Embryophyta</taxon>
        <taxon>Tracheophyta</taxon>
        <taxon>Spermatophyta</taxon>
        <taxon>Magnoliopsida</taxon>
        <taxon>eudicotyledons</taxon>
        <taxon>Gunneridae</taxon>
        <taxon>Pentapetalae</taxon>
        <taxon>rosids</taxon>
        <taxon>fabids</taxon>
        <taxon>Malpighiales</taxon>
        <taxon>Linaceae</taxon>
        <taxon>Linum</taxon>
    </lineage>
</organism>
<dbReference type="AlphaFoldDB" id="A0AAV0I7D0"/>
<sequence length="392" mass="44565">MDFLNFYLPQPLALQVSLHPVPTGTEDDVRTWRFTPNGEFTLRTAYELTDSTADQNLSQPIWKSVWRAPTLQRIRAFLWLLNHNRLLTNAERGRRHLTTTTDCKICGDGPETTLHVLRDCPYARATWADLLGEEPDSSFFEQDIHRWSLYYISDKSDTIDSTLFAGTCWLLWKNRNGYVFRGELKTHAQIQFHAKQLRDQTIQALEKENVIFGGGGLREQRQIGWQPPAQDWVCVNTDGSVTISPEGTSCGGIIRGSDGRFLKAFTANLGGGSITRAELAGIVYGLDLAWEQGARKVILQTDSSTAKNLIDKATPRHSHFTQVAEIRQRLNRDWTVRIEHVFREANFAADYLASLGHSRSIGVHTLDRPDTKLLYWLFFDRVGGVTPRFVRS</sequence>
<proteinExistence type="predicted"/>
<dbReference type="InterPro" id="IPR002156">
    <property type="entry name" value="RNaseH_domain"/>
</dbReference>
<keyword evidence="3" id="KW-1185">Reference proteome</keyword>
<dbReference type="InterPro" id="IPR036397">
    <property type="entry name" value="RNaseH_sf"/>
</dbReference>
<feature type="domain" description="RNase H type-1" evidence="1">
    <location>
        <begin position="229"/>
        <end position="358"/>
    </location>
</feature>
<dbReference type="PROSITE" id="PS50879">
    <property type="entry name" value="RNASE_H_1"/>
    <property type="match status" value="1"/>
</dbReference>
<dbReference type="SUPFAM" id="SSF53098">
    <property type="entry name" value="Ribonuclease H-like"/>
    <property type="match status" value="1"/>
</dbReference>
<comment type="caution">
    <text evidence="2">The sequence shown here is derived from an EMBL/GenBank/DDBJ whole genome shotgun (WGS) entry which is preliminary data.</text>
</comment>
<dbReference type="PANTHER" id="PTHR47723:SF19">
    <property type="entry name" value="POLYNUCLEOTIDYL TRANSFERASE, RIBONUCLEASE H-LIKE SUPERFAMILY PROTEIN"/>
    <property type="match status" value="1"/>
</dbReference>
<accession>A0AAV0I7D0</accession>
<evidence type="ECO:0000259" key="1">
    <source>
        <dbReference type="PROSITE" id="PS50879"/>
    </source>
</evidence>
<dbReference type="Pfam" id="PF13456">
    <property type="entry name" value="RVT_3"/>
    <property type="match status" value="1"/>
</dbReference>
<name>A0AAV0I7D0_9ROSI</name>
<dbReference type="Pfam" id="PF13966">
    <property type="entry name" value="zf-RVT"/>
    <property type="match status" value="1"/>
</dbReference>
<dbReference type="InterPro" id="IPR012337">
    <property type="entry name" value="RNaseH-like_sf"/>
</dbReference>
<dbReference type="PANTHER" id="PTHR47723">
    <property type="entry name" value="OS05G0353850 PROTEIN"/>
    <property type="match status" value="1"/>
</dbReference>
<gene>
    <name evidence="2" type="ORF">LITE_LOCUS7972</name>
</gene>
<dbReference type="Proteomes" id="UP001154282">
    <property type="component" value="Unassembled WGS sequence"/>
</dbReference>
<dbReference type="InterPro" id="IPR044730">
    <property type="entry name" value="RNase_H-like_dom_plant"/>
</dbReference>
<reference evidence="2" key="1">
    <citation type="submission" date="2022-08" db="EMBL/GenBank/DDBJ databases">
        <authorList>
            <person name="Gutierrez-Valencia J."/>
        </authorList>
    </citation>
    <scope>NUCLEOTIDE SEQUENCE</scope>
</reference>
<dbReference type="InterPro" id="IPR026960">
    <property type="entry name" value="RVT-Znf"/>
</dbReference>